<keyword evidence="6" id="KW-0560">Oxidoreductase</keyword>
<comment type="catalytic activity">
    <reaction evidence="11">
        <text>5,6-dihydrouridine(16) in tRNA + NADP(+) = uridine(16) in tRNA + NADPH + H(+)</text>
        <dbReference type="Rhea" id="RHEA:53376"/>
        <dbReference type="Rhea" id="RHEA-COMP:13543"/>
        <dbReference type="Rhea" id="RHEA-COMP:13544"/>
        <dbReference type="ChEBI" id="CHEBI:15378"/>
        <dbReference type="ChEBI" id="CHEBI:57783"/>
        <dbReference type="ChEBI" id="CHEBI:58349"/>
        <dbReference type="ChEBI" id="CHEBI:65315"/>
        <dbReference type="ChEBI" id="CHEBI:74443"/>
        <dbReference type="EC" id="1.3.1.88"/>
    </reaction>
    <physiologicalReaction direction="right-to-left" evidence="11">
        <dbReference type="Rhea" id="RHEA:53378"/>
    </physiologicalReaction>
</comment>
<dbReference type="SUPFAM" id="SSF51395">
    <property type="entry name" value="FMN-linked oxidoreductases"/>
    <property type="match status" value="1"/>
</dbReference>
<comment type="caution">
    <text evidence="16">The sequence shown here is derived from an EMBL/GenBank/DDBJ whole genome shotgun (WGS) entry which is preliminary data.</text>
</comment>
<gene>
    <name evidence="16" type="ORF">CLODIP_2_CD15860</name>
</gene>
<protein>
    <recommendedName>
        <fullName evidence="9">tRNA-dihydrouridine(16/17) synthase [NAD(P)(+)]</fullName>
        <ecNumber evidence="9">1.3.1.88</ecNumber>
    </recommendedName>
</protein>
<dbReference type="PANTHER" id="PTHR11082">
    <property type="entry name" value="TRNA-DIHYDROURIDINE SYNTHASE"/>
    <property type="match status" value="1"/>
</dbReference>
<evidence type="ECO:0000313" key="17">
    <source>
        <dbReference type="Proteomes" id="UP000494165"/>
    </source>
</evidence>
<evidence type="ECO:0000256" key="13">
    <source>
        <dbReference type="ARBA" id="ARBA00049467"/>
    </source>
</evidence>
<evidence type="ECO:0000256" key="4">
    <source>
        <dbReference type="ARBA" id="ARBA00022694"/>
    </source>
</evidence>
<dbReference type="GO" id="GO:0050660">
    <property type="term" value="F:flavin adenine dinucleotide binding"/>
    <property type="evidence" value="ECO:0007669"/>
    <property type="project" value="InterPro"/>
</dbReference>
<comment type="catalytic activity">
    <reaction evidence="12">
        <text>5,6-dihydrouridine(16) in tRNA + NAD(+) = uridine(16) in tRNA + NADH + H(+)</text>
        <dbReference type="Rhea" id="RHEA:53380"/>
        <dbReference type="Rhea" id="RHEA-COMP:13543"/>
        <dbReference type="Rhea" id="RHEA-COMP:13544"/>
        <dbReference type="ChEBI" id="CHEBI:15378"/>
        <dbReference type="ChEBI" id="CHEBI:57540"/>
        <dbReference type="ChEBI" id="CHEBI:57945"/>
        <dbReference type="ChEBI" id="CHEBI:65315"/>
        <dbReference type="ChEBI" id="CHEBI:74443"/>
        <dbReference type="EC" id="1.3.1.88"/>
    </reaction>
    <physiologicalReaction direction="right-to-left" evidence="12">
        <dbReference type="Rhea" id="RHEA:53382"/>
    </physiologicalReaction>
</comment>
<comment type="similarity">
    <text evidence="8">Belongs to the Dus family. Dus1 subfamily.</text>
</comment>
<organism evidence="16 17">
    <name type="scientific">Cloeon dipterum</name>
    <dbReference type="NCBI Taxonomy" id="197152"/>
    <lineage>
        <taxon>Eukaryota</taxon>
        <taxon>Metazoa</taxon>
        <taxon>Ecdysozoa</taxon>
        <taxon>Arthropoda</taxon>
        <taxon>Hexapoda</taxon>
        <taxon>Insecta</taxon>
        <taxon>Pterygota</taxon>
        <taxon>Palaeoptera</taxon>
        <taxon>Ephemeroptera</taxon>
        <taxon>Pisciforma</taxon>
        <taxon>Baetidae</taxon>
        <taxon>Cloeon</taxon>
    </lineage>
</organism>
<evidence type="ECO:0000313" key="16">
    <source>
        <dbReference type="EMBL" id="CAB3361617.1"/>
    </source>
</evidence>
<comment type="catalytic activity">
    <reaction evidence="10">
        <text>5,6-dihydrouridine(17) in tRNA + NAD(+) = uridine(17) in tRNA + NADH + H(+)</text>
        <dbReference type="Rhea" id="RHEA:53372"/>
        <dbReference type="Rhea" id="RHEA-COMP:13541"/>
        <dbReference type="Rhea" id="RHEA-COMP:13542"/>
        <dbReference type="ChEBI" id="CHEBI:15378"/>
        <dbReference type="ChEBI" id="CHEBI:57540"/>
        <dbReference type="ChEBI" id="CHEBI:57945"/>
        <dbReference type="ChEBI" id="CHEBI:65315"/>
        <dbReference type="ChEBI" id="CHEBI:74443"/>
        <dbReference type="EC" id="1.3.1.88"/>
    </reaction>
    <physiologicalReaction direction="right-to-left" evidence="10">
        <dbReference type="Rhea" id="RHEA:53374"/>
    </physiologicalReaction>
</comment>
<feature type="domain" description="DUS-like FMN-binding" evidence="15">
    <location>
        <begin position="15"/>
        <end position="274"/>
    </location>
</feature>
<proteinExistence type="inferred from homology"/>
<evidence type="ECO:0000256" key="12">
    <source>
        <dbReference type="ARBA" id="ARBA00048934"/>
    </source>
</evidence>
<dbReference type="EC" id="1.3.1.88" evidence="9"/>
<dbReference type="InterPro" id="IPR018517">
    <property type="entry name" value="tRNA_hU_synthase_CS"/>
</dbReference>
<evidence type="ECO:0000259" key="15">
    <source>
        <dbReference type="Pfam" id="PF01207"/>
    </source>
</evidence>
<keyword evidence="17" id="KW-1185">Reference proteome</keyword>
<evidence type="ECO:0000256" key="6">
    <source>
        <dbReference type="ARBA" id="ARBA00023002"/>
    </source>
</evidence>
<keyword evidence="2" id="KW-0285">Flavoprotein</keyword>
<sequence>MEFWRDKLKGAKFVLAPMVEGSELAWRMLARQHGADLCYTPMWHGQVFCKDPKYRAEALASCPDDRPLIVQFCSNDPDIFTEAAALAQDHCEAVDLNLGCPQAIAKRGNYGAFLQDEWQLLHDMVRKASSTVKVPITCKIRVFEDIRRTVDYARMLEGAGASLLTVHGRTREQKGPLTGLANWSYIKEVRQSVSVPMFANGNIQSLADVLRCIEETGVQGIMSAEGHLHNPAIFEGVNPPVYEMAEEYLTLVKEYPCATSIVRGHIFKLMHHVLALPENFDVRYEIAKAQELSNFESSVKKIRERYEKHATGIEKYSQPNDLPFDVWLCQPYVRMPPDEYLKKLKEANEANKNGEGIKRSNDEDGPPELSKKKQKVLERNPRKKFERKKLPLCSKCLNPKGLKCGFFLCKSCCRSKCYQEELDCPGHRILVKTRRNMAREHANDKTDASPYQEV</sequence>
<dbReference type="PANTHER" id="PTHR11082:SF5">
    <property type="entry name" value="TRNA-DIHYDROURIDINE(16_17) SYNTHASE [NAD(P)(+)]-LIKE"/>
    <property type="match status" value="1"/>
</dbReference>
<feature type="region of interest" description="Disordered" evidence="14">
    <location>
        <begin position="351"/>
        <end position="381"/>
    </location>
</feature>
<keyword evidence="5" id="KW-0521">NADP</keyword>
<evidence type="ECO:0000256" key="10">
    <source>
        <dbReference type="ARBA" id="ARBA00047287"/>
    </source>
</evidence>
<dbReference type="Pfam" id="PF01207">
    <property type="entry name" value="Dus"/>
    <property type="match status" value="1"/>
</dbReference>
<dbReference type="CDD" id="cd02801">
    <property type="entry name" value="DUS_like_FMN"/>
    <property type="match status" value="1"/>
</dbReference>
<evidence type="ECO:0000256" key="9">
    <source>
        <dbReference type="ARBA" id="ARBA00038890"/>
    </source>
</evidence>
<name>A0A8S1BRS7_9INSE</name>
<comment type="cofactor">
    <cofactor evidence="1">
        <name>FMN</name>
        <dbReference type="ChEBI" id="CHEBI:58210"/>
    </cofactor>
</comment>
<accession>A0A8S1BRS7</accession>
<dbReference type="Proteomes" id="UP000494165">
    <property type="component" value="Unassembled WGS sequence"/>
</dbReference>
<evidence type="ECO:0000256" key="1">
    <source>
        <dbReference type="ARBA" id="ARBA00001917"/>
    </source>
</evidence>
<dbReference type="InterPro" id="IPR035587">
    <property type="entry name" value="DUS-like_FMN-bd"/>
</dbReference>
<dbReference type="EMBL" id="CADEPI010000006">
    <property type="protein sequence ID" value="CAB3361617.1"/>
    <property type="molecule type" value="Genomic_DNA"/>
</dbReference>
<dbReference type="InterPro" id="IPR013785">
    <property type="entry name" value="Aldolase_TIM"/>
</dbReference>
<dbReference type="OrthoDB" id="272303at2759"/>
<comment type="catalytic activity">
    <reaction evidence="13">
        <text>5,6-dihydrouridine(17) in tRNA + NADP(+) = uridine(17) in tRNA + NADPH + H(+)</text>
        <dbReference type="Rhea" id="RHEA:53368"/>
        <dbReference type="Rhea" id="RHEA-COMP:13541"/>
        <dbReference type="Rhea" id="RHEA-COMP:13542"/>
        <dbReference type="ChEBI" id="CHEBI:15378"/>
        <dbReference type="ChEBI" id="CHEBI:57783"/>
        <dbReference type="ChEBI" id="CHEBI:58349"/>
        <dbReference type="ChEBI" id="CHEBI:65315"/>
        <dbReference type="ChEBI" id="CHEBI:74443"/>
        <dbReference type="EC" id="1.3.1.88"/>
    </reaction>
    <physiologicalReaction direction="right-to-left" evidence="13">
        <dbReference type="Rhea" id="RHEA:53370"/>
    </physiologicalReaction>
</comment>
<keyword evidence="4" id="KW-0819">tRNA processing</keyword>
<feature type="compositionally biased region" description="Basic and acidic residues" evidence="14">
    <location>
        <begin position="369"/>
        <end position="380"/>
    </location>
</feature>
<evidence type="ECO:0000256" key="3">
    <source>
        <dbReference type="ARBA" id="ARBA00022643"/>
    </source>
</evidence>
<evidence type="ECO:0000256" key="7">
    <source>
        <dbReference type="ARBA" id="ARBA00023027"/>
    </source>
</evidence>
<dbReference type="GO" id="GO:0017150">
    <property type="term" value="F:tRNA dihydrouridine synthase activity"/>
    <property type="evidence" value="ECO:0007669"/>
    <property type="project" value="InterPro"/>
</dbReference>
<evidence type="ECO:0000256" key="14">
    <source>
        <dbReference type="SAM" id="MobiDB-lite"/>
    </source>
</evidence>
<dbReference type="PROSITE" id="PS01136">
    <property type="entry name" value="UPF0034"/>
    <property type="match status" value="1"/>
</dbReference>
<keyword evidence="7" id="KW-0520">NAD</keyword>
<dbReference type="Gene3D" id="3.20.20.70">
    <property type="entry name" value="Aldolase class I"/>
    <property type="match status" value="1"/>
</dbReference>
<keyword evidence="3" id="KW-0288">FMN</keyword>
<reference evidence="16 17" key="1">
    <citation type="submission" date="2020-04" db="EMBL/GenBank/DDBJ databases">
        <authorList>
            <person name="Alioto T."/>
            <person name="Alioto T."/>
            <person name="Gomez Garrido J."/>
        </authorList>
    </citation>
    <scope>NUCLEOTIDE SEQUENCE [LARGE SCALE GENOMIC DNA]</scope>
</reference>
<evidence type="ECO:0000256" key="8">
    <source>
        <dbReference type="ARBA" id="ARBA00038313"/>
    </source>
</evidence>
<evidence type="ECO:0000256" key="2">
    <source>
        <dbReference type="ARBA" id="ARBA00022630"/>
    </source>
</evidence>
<evidence type="ECO:0000256" key="11">
    <source>
        <dbReference type="ARBA" id="ARBA00047652"/>
    </source>
</evidence>
<evidence type="ECO:0000256" key="5">
    <source>
        <dbReference type="ARBA" id="ARBA00022857"/>
    </source>
</evidence>
<dbReference type="AlphaFoldDB" id="A0A8S1BRS7"/>